<accession>A0A6J4J0S0</accession>
<evidence type="ECO:0000313" key="1">
    <source>
        <dbReference type="EMBL" id="CAA9264679.1"/>
    </source>
</evidence>
<organism evidence="1">
    <name type="scientific">uncultured Chloroflexia bacterium</name>
    <dbReference type="NCBI Taxonomy" id="1672391"/>
    <lineage>
        <taxon>Bacteria</taxon>
        <taxon>Bacillati</taxon>
        <taxon>Chloroflexota</taxon>
        <taxon>Chloroflexia</taxon>
        <taxon>environmental samples</taxon>
    </lineage>
</organism>
<gene>
    <name evidence="1" type="ORF">AVDCRST_MAG26-2500</name>
</gene>
<feature type="non-terminal residue" evidence="1">
    <location>
        <position position="114"/>
    </location>
</feature>
<name>A0A6J4J0S0_9CHLR</name>
<proteinExistence type="predicted"/>
<sequence>ERQMARACSTVGRLADRAPVGRIGTLRDLAASHLRRGDTRTAPPKHTAVPLNQPAVCLATAGAGGRVVRRTGSGRCPVPVLRHLRPGASAELPCFAFGLLLGGGSWRTTTCYLR</sequence>
<dbReference type="EMBL" id="CADCTK010000573">
    <property type="protein sequence ID" value="CAA9264679.1"/>
    <property type="molecule type" value="Genomic_DNA"/>
</dbReference>
<protein>
    <submittedName>
        <fullName evidence="1">Uncharacterized protein</fullName>
    </submittedName>
</protein>
<feature type="non-terminal residue" evidence="1">
    <location>
        <position position="1"/>
    </location>
</feature>
<reference evidence="1" key="1">
    <citation type="submission" date="2020-02" db="EMBL/GenBank/DDBJ databases">
        <authorList>
            <person name="Meier V. D."/>
        </authorList>
    </citation>
    <scope>NUCLEOTIDE SEQUENCE</scope>
    <source>
        <strain evidence="1">AVDCRST_MAG26</strain>
    </source>
</reference>
<dbReference type="AlphaFoldDB" id="A0A6J4J0S0"/>